<dbReference type="Pfam" id="PF17832">
    <property type="entry name" value="Pre-PUA"/>
    <property type="match status" value="1"/>
</dbReference>
<evidence type="ECO:0000313" key="4">
    <source>
        <dbReference type="Proteomes" id="UP000052943"/>
    </source>
</evidence>
<dbReference type="STRING" id="4790.A0A0W8C5Z0"/>
<comment type="caution">
    <text evidence="3">The sequence shown here is derived from an EMBL/GenBank/DDBJ whole genome shotgun (WGS) entry which is preliminary data.</text>
</comment>
<dbReference type="EMBL" id="LNFO01004803">
    <property type="protein sequence ID" value="KUF79497.1"/>
    <property type="molecule type" value="Genomic_DNA"/>
</dbReference>
<dbReference type="PANTHER" id="PTHR22798">
    <property type="entry name" value="MCT-1 PROTEIN"/>
    <property type="match status" value="1"/>
</dbReference>
<feature type="domain" description="Pre-PUA" evidence="2">
    <location>
        <begin position="6"/>
        <end position="59"/>
    </location>
</feature>
<feature type="compositionally biased region" description="Polar residues" evidence="1">
    <location>
        <begin position="12"/>
        <end position="21"/>
    </location>
</feature>
<dbReference type="InterPro" id="IPR041366">
    <property type="entry name" value="Pre-PUA"/>
</dbReference>
<feature type="compositionally biased region" description="Basic and acidic residues" evidence="1">
    <location>
        <begin position="1"/>
        <end position="11"/>
    </location>
</feature>
<sequence>MFKRFSVDEHMSTSSKVKSSQQRSIRAKVLEQYPDLEPYAEMFMPKKAPMVVAKCRNKNKGVAIEMVHFLGDDLWTCSHID</sequence>
<feature type="region of interest" description="Disordered" evidence="1">
    <location>
        <begin position="1"/>
        <end position="21"/>
    </location>
</feature>
<dbReference type="AlphaFoldDB" id="A0A0W8C5Z0"/>
<accession>A0A0W8C5Z0</accession>
<evidence type="ECO:0000313" key="3">
    <source>
        <dbReference type="EMBL" id="KUF79497.1"/>
    </source>
</evidence>
<dbReference type="PANTHER" id="PTHR22798:SF0">
    <property type="entry name" value="MALIGNANT T-CELL-AMPLIFIED SEQUENCE 1"/>
    <property type="match status" value="1"/>
</dbReference>
<organism evidence="3 4">
    <name type="scientific">Phytophthora nicotianae</name>
    <name type="common">Potato buckeye rot agent</name>
    <name type="synonym">Phytophthora parasitica</name>
    <dbReference type="NCBI Taxonomy" id="4792"/>
    <lineage>
        <taxon>Eukaryota</taxon>
        <taxon>Sar</taxon>
        <taxon>Stramenopiles</taxon>
        <taxon>Oomycota</taxon>
        <taxon>Peronosporomycetes</taxon>
        <taxon>Peronosporales</taxon>
        <taxon>Peronosporaceae</taxon>
        <taxon>Phytophthora</taxon>
    </lineage>
</organism>
<evidence type="ECO:0000256" key="1">
    <source>
        <dbReference type="SAM" id="MobiDB-lite"/>
    </source>
</evidence>
<dbReference type="GO" id="GO:0001731">
    <property type="term" value="P:formation of translation preinitiation complex"/>
    <property type="evidence" value="ECO:0007669"/>
    <property type="project" value="TreeGrafter"/>
</dbReference>
<protein>
    <submittedName>
        <fullName evidence="3">Malignant T-cell-amplified sequence 1</fullName>
    </submittedName>
</protein>
<proteinExistence type="predicted"/>
<gene>
    <name evidence="3" type="ORF">AM587_10008064</name>
</gene>
<dbReference type="Proteomes" id="UP000052943">
    <property type="component" value="Unassembled WGS sequence"/>
</dbReference>
<evidence type="ECO:0000259" key="2">
    <source>
        <dbReference type="Pfam" id="PF17832"/>
    </source>
</evidence>
<dbReference type="Gene3D" id="3.10.400.20">
    <property type="match status" value="1"/>
</dbReference>
<name>A0A0W8C5Z0_PHYNI</name>
<dbReference type="InterPro" id="IPR016437">
    <property type="entry name" value="MCT-1/Tma20"/>
</dbReference>
<dbReference type="OrthoDB" id="10249667at2759"/>
<reference evidence="3 4" key="1">
    <citation type="submission" date="2015-11" db="EMBL/GenBank/DDBJ databases">
        <title>Genomes and virulence difference between two physiological races of Phytophthora nicotianae.</title>
        <authorList>
            <person name="Liu H."/>
            <person name="Ma X."/>
            <person name="Yu H."/>
            <person name="Fang D."/>
            <person name="Li Y."/>
            <person name="Wang X."/>
            <person name="Wang W."/>
            <person name="Dong Y."/>
            <person name="Xiao B."/>
        </authorList>
    </citation>
    <scope>NUCLEOTIDE SEQUENCE [LARGE SCALE GENOMIC DNA]</scope>
    <source>
        <strain evidence="4">race 0</strain>
    </source>
</reference>